<dbReference type="EMBL" id="CP022604">
    <property type="protein sequence ID" value="ASV85869.1"/>
    <property type="molecule type" value="Genomic_DNA"/>
</dbReference>
<dbReference type="Proteomes" id="UP000215256">
    <property type="component" value="Chromosome 1"/>
</dbReference>
<accession>A0A248UHU9</accession>
<evidence type="ECO:0000313" key="2">
    <source>
        <dbReference type="Proteomes" id="UP000215256"/>
    </source>
</evidence>
<reference evidence="1 2" key="1">
    <citation type="submission" date="2017-07" db="EMBL/GenBank/DDBJ databases">
        <title>Phylogenetic study on the rhizospheric bacterium Ochrobactrum sp. A44.</title>
        <authorList>
            <person name="Krzyzanowska D.M."/>
            <person name="Ossowicki A."/>
            <person name="Rajewska M."/>
            <person name="Maciag T."/>
            <person name="Kaczynski Z."/>
            <person name="Czerwicka M."/>
            <person name="Jafra S."/>
        </authorList>
    </citation>
    <scope>NUCLEOTIDE SEQUENCE [LARGE SCALE GENOMIC DNA]</scope>
    <source>
        <strain evidence="1 2">A44</strain>
    </source>
</reference>
<name>A0A248UHU9_9HYPH</name>
<dbReference type="AlphaFoldDB" id="A0A248UHU9"/>
<protein>
    <submittedName>
        <fullName evidence="1">Uncharacterized protein</fullName>
    </submittedName>
</protein>
<evidence type="ECO:0000313" key="1">
    <source>
        <dbReference type="EMBL" id="ASV85869.1"/>
    </source>
</evidence>
<gene>
    <name evidence="1" type="ORF">CES85_0025</name>
</gene>
<dbReference type="KEGG" id="och:CES85_0025"/>
<sequence length="41" mass="4844">MNLFDVAAVIWFGIHILRNIFQSDAAFLLFIPSHYMSQFIR</sequence>
<proteinExistence type="predicted"/>
<organism evidence="1 2">
    <name type="scientific">Ochrobactrum quorumnocens</name>
    <dbReference type="NCBI Taxonomy" id="271865"/>
    <lineage>
        <taxon>Bacteria</taxon>
        <taxon>Pseudomonadati</taxon>
        <taxon>Pseudomonadota</taxon>
        <taxon>Alphaproteobacteria</taxon>
        <taxon>Hyphomicrobiales</taxon>
        <taxon>Brucellaceae</taxon>
        <taxon>Brucella/Ochrobactrum group</taxon>
        <taxon>Ochrobactrum</taxon>
    </lineage>
</organism>